<dbReference type="EMBL" id="CAFAZY010000057">
    <property type="protein sequence ID" value="CAB4842415.1"/>
    <property type="molecule type" value="Genomic_DNA"/>
</dbReference>
<evidence type="ECO:0000256" key="1">
    <source>
        <dbReference type="SAM" id="Phobius"/>
    </source>
</evidence>
<keyword evidence="1" id="KW-0472">Membrane</keyword>
<evidence type="ECO:0000313" key="3">
    <source>
        <dbReference type="EMBL" id="CAB5053038.1"/>
    </source>
</evidence>
<organism evidence="2">
    <name type="scientific">freshwater metagenome</name>
    <dbReference type="NCBI Taxonomy" id="449393"/>
    <lineage>
        <taxon>unclassified sequences</taxon>
        <taxon>metagenomes</taxon>
        <taxon>ecological metagenomes</taxon>
    </lineage>
</organism>
<gene>
    <name evidence="2" type="ORF">UFOPK3255_00557</name>
    <name evidence="3" type="ORF">UFOPK4284_01082</name>
</gene>
<dbReference type="EMBL" id="CAFBQE010000097">
    <property type="protein sequence ID" value="CAB5053038.1"/>
    <property type="molecule type" value="Genomic_DNA"/>
</dbReference>
<name>A0A6J7BBI4_9ZZZZ</name>
<protein>
    <submittedName>
        <fullName evidence="2">Unannotated protein</fullName>
    </submittedName>
</protein>
<keyword evidence="1" id="KW-1133">Transmembrane helix</keyword>
<reference evidence="2" key="1">
    <citation type="submission" date="2020-05" db="EMBL/GenBank/DDBJ databases">
        <authorList>
            <person name="Chiriac C."/>
            <person name="Salcher M."/>
            <person name="Ghai R."/>
            <person name="Kavagutti S V."/>
        </authorList>
    </citation>
    <scope>NUCLEOTIDE SEQUENCE</scope>
</reference>
<dbReference type="AlphaFoldDB" id="A0A6J7BBI4"/>
<feature type="transmembrane region" description="Helical" evidence="1">
    <location>
        <begin position="12"/>
        <end position="30"/>
    </location>
</feature>
<accession>A0A6J7BBI4</accession>
<keyword evidence="1" id="KW-0812">Transmembrane</keyword>
<proteinExistence type="predicted"/>
<evidence type="ECO:0000313" key="2">
    <source>
        <dbReference type="EMBL" id="CAB4842415.1"/>
    </source>
</evidence>
<sequence length="147" mass="16160">MKFNQLRNSKGWIVLLATLIGLGFGGYTFVNRAVTAQVYVTNCGILDYKPTAILKFCADTSVGIDKIEWATWSAEGATGEGIYQINDCEPTCVAGRLYFADVEIILSKGKRIDDKKALTYISIKTKDGTNLPLSNSHNDEWPMELAG</sequence>